<dbReference type="InterPro" id="IPR025326">
    <property type="entry name" value="DUF4232"/>
</dbReference>
<dbReference type="PROSITE" id="PS51257">
    <property type="entry name" value="PROKAR_LIPOPROTEIN"/>
    <property type="match status" value="1"/>
</dbReference>
<sequence length="326" mass="31912">MVLMRAVRVGVGVVVAAGAVVGCGSTAGPGGGTAAASASGSAGPCGVAPTAAPAGWVREPVRIVAVSADCLEYEVTNRGSEPADVAVLFGWSGSGGRLSVDPSVTQRALAPGASVRGRVQLTGGPVEPDRPVGGVPTGPVRPDPLVSVAPSSSGPSGAARPAPGVKVVRVRSVPTAEAPSEGGACPASGVRVYADRGDAAMGLRVVGLHLENCGTGDLVLDGFPQVEVLDEAHAAVPGVRTLEGGSAIATGTGADAPASRFTVPPGGRARSSLVWRNTNDASSDPVNAPYARVRATPGAAPVMVTPELDLGTTGKLGVGAWVPVGP</sequence>
<dbReference type="EMBL" id="BAAANS010000059">
    <property type="protein sequence ID" value="GAA2117689.1"/>
    <property type="molecule type" value="Genomic_DNA"/>
</dbReference>
<keyword evidence="2" id="KW-0732">Signal</keyword>
<organism evidence="4 5">
    <name type="scientific">Kitasatospora saccharophila</name>
    <dbReference type="NCBI Taxonomy" id="407973"/>
    <lineage>
        <taxon>Bacteria</taxon>
        <taxon>Bacillati</taxon>
        <taxon>Actinomycetota</taxon>
        <taxon>Actinomycetes</taxon>
        <taxon>Kitasatosporales</taxon>
        <taxon>Streptomycetaceae</taxon>
        <taxon>Kitasatospora</taxon>
    </lineage>
</organism>
<proteinExistence type="predicted"/>
<comment type="caution">
    <text evidence="4">The sequence shown here is derived from an EMBL/GenBank/DDBJ whole genome shotgun (WGS) entry which is preliminary data.</text>
</comment>
<reference evidence="4 5" key="1">
    <citation type="journal article" date="2019" name="Int. J. Syst. Evol. Microbiol.">
        <title>The Global Catalogue of Microorganisms (GCM) 10K type strain sequencing project: providing services to taxonomists for standard genome sequencing and annotation.</title>
        <authorList>
            <consortium name="The Broad Institute Genomics Platform"/>
            <consortium name="The Broad Institute Genome Sequencing Center for Infectious Disease"/>
            <person name="Wu L."/>
            <person name="Ma J."/>
        </authorList>
    </citation>
    <scope>NUCLEOTIDE SEQUENCE [LARGE SCALE GENOMIC DNA]</scope>
    <source>
        <strain evidence="4 5">JCM 14559</strain>
    </source>
</reference>
<dbReference type="Pfam" id="PF14016">
    <property type="entry name" value="DUF4232"/>
    <property type="match status" value="1"/>
</dbReference>
<feature type="region of interest" description="Disordered" evidence="1">
    <location>
        <begin position="118"/>
        <end position="141"/>
    </location>
</feature>
<gene>
    <name evidence="4" type="ORF">GCM10009759_64360</name>
</gene>
<evidence type="ECO:0000256" key="2">
    <source>
        <dbReference type="SAM" id="SignalP"/>
    </source>
</evidence>
<feature type="signal peptide" evidence="2">
    <location>
        <begin position="1"/>
        <end position="16"/>
    </location>
</feature>
<evidence type="ECO:0000259" key="3">
    <source>
        <dbReference type="Pfam" id="PF14016"/>
    </source>
</evidence>
<feature type="domain" description="DUF4232" evidence="3">
    <location>
        <begin position="185"/>
        <end position="325"/>
    </location>
</feature>
<evidence type="ECO:0000313" key="5">
    <source>
        <dbReference type="Proteomes" id="UP001500897"/>
    </source>
</evidence>
<feature type="compositionally biased region" description="Low complexity" evidence="1">
    <location>
        <begin position="131"/>
        <end position="141"/>
    </location>
</feature>
<evidence type="ECO:0000313" key="4">
    <source>
        <dbReference type="EMBL" id="GAA2117689.1"/>
    </source>
</evidence>
<name>A0ABN2XYF2_9ACTN</name>
<evidence type="ECO:0000256" key="1">
    <source>
        <dbReference type="SAM" id="MobiDB-lite"/>
    </source>
</evidence>
<feature type="chain" id="PRO_5046176763" description="DUF4232 domain-containing protein" evidence="2">
    <location>
        <begin position="17"/>
        <end position="326"/>
    </location>
</feature>
<accession>A0ABN2XYF2</accession>
<keyword evidence="5" id="KW-1185">Reference proteome</keyword>
<dbReference type="Proteomes" id="UP001500897">
    <property type="component" value="Unassembled WGS sequence"/>
</dbReference>
<protein>
    <recommendedName>
        <fullName evidence="3">DUF4232 domain-containing protein</fullName>
    </recommendedName>
</protein>